<sequence>MPASSHRRDGGGPAGAGPVAVGGGAVVGTAQLLEDWVRARGTSGSSVPRSGPARRGELRQVQYGCHP</sequence>
<name>A0ABQ2VLI4_9ACTN</name>
<evidence type="ECO:0000256" key="1">
    <source>
        <dbReference type="SAM" id="MobiDB-lite"/>
    </source>
</evidence>
<evidence type="ECO:0000313" key="3">
    <source>
        <dbReference type="Proteomes" id="UP000654471"/>
    </source>
</evidence>
<comment type="caution">
    <text evidence="2">The sequence shown here is derived from an EMBL/GenBank/DDBJ whole genome shotgun (WGS) entry which is preliminary data.</text>
</comment>
<feature type="compositionally biased region" description="Basic and acidic residues" evidence="1">
    <location>
        <begin position="1"/>
        <end position="10"/>
    </location>
</feature>
<proteinExistence type="predicted"/>
<keyword evidence="3" id="KW-1185">Reference proteome</keyword>
<protein>
    <submittedName>
        <fullName evidence="2">Uncharacterized protein</fullName>
    </submittedName>
</protein>
<organism evidence="2 3">
    <name type="scientific">Streptomyces albospinus</name>
    <dbReference type="NCBI Taxonomy" id="285515"/>
    <lineage>
        <taxon>Bacteria</taxon>
        <taxon>Bacillati</taxon>
        <taxon>Actinomycetota</taxon>
        <taxon>Actinomycetes</taxon>
        <taxon>Kitasatosporales</taxon>
        <taxon>Streptomycetaceae</taxon>
        <taxon>Streptomyces</taxon>
    </lineage>
</organism>
<dbReference type="Proteomes" id="UP000654471">
    <property type="component" value="Unassembled WGS sequence"/>
</dbReference>
<feature type="region of interest" description="Disordered" evidence="1">
    <location>
        <begin position="1"/>
        <end position="22"/>
    </location>
</feature>
<dbReference type="EMBL" id="BMRP01000030">
    <property type="protein sequence ID" value="GGU87914.1"/>
    <property type="molecule type" value="Genomic_DNA"/>
</dbReference>
<feature type="compositionally biased region" description="Gly residues" evidence="1">
    <location>
        <begin position="11"/>
        <end position="22"/>
    </location>
</feature>
<evidence type="ECO:0000313" key="2">
    <source>
        <dbReference type="EMBL" id="GGU87914.1"/>
    </source>
</evidence>
<feature type="region of interest" description="Disordered" evidence="1">
    <location>
        <begin position="39"/>
        <end position="67"/>
    </location>
</feature>
<gene>
    <name evidence="2" type="ORF">GCM10010211_62770</name>
</gene>
<reference evidence="3" key="1">
    <citation type="journal article" date="2019" name="Int. J. Syst. Evol. Microbiol.">
        <title>The Global Catalogue of Microorganisms (GCM) 10K type strain sequencing project: providing services to taxonomists for standard genome sequencing and annotation.</title>
        <authorList>
            <consortium name="The Broad Institute Genomics Platform"/>
            <consortium name="The Broad Institute Genome Sequencing Center for Infectious Disease"/>
            <person name="Wu L."/>
            <person name="Ma J."/>
        </authorList>
    </citation>
    <scope>NUCLEOTIDE SEQUENCE [LARGE SCALE GENOMIC DNA]</scope>
    <source>
        <strain evidence="3">JCM 3399</strain>
    </source>
</reference>
<accession>A0ABQ2VLI4</accession>